<keyword evidence="3" id="KW-1003">Cell membrane</keyword>
<keyword evidence="6 8" id="KW-1133">Transmembrane helix</keyword>
<feature type="transmembrane region" description="Helical" evidence="8">
    <location>
        <begin position="365"/>
        <end position="384"/>
    </location>
</feature>
<keyword evidence="7 8" id="KW-0472">Membrane</keyword>
<evidence type="ECO:0000256" key="5">
    <source>
        <dbReference type="ARBA" id="ARBA00022692"/>
    </source>
</evidence>
<evidence type="ECO:0000256" key="3">
    <source>
        <dbReference type="ARBA" id="ARBA00022475"/>
    </source>
</evidence>
<dbReference type="PANTHER" id="PTHR32195:SF26">
    <property type="entry name" value="TRYPTOPHAN OR TYROSINE TRANSPORTER PROTEIN"/>
    <property type="match status" value="1"/>
</dbReference>
<evidence type="ECO:0000313" key="10">
    <source>
        <dbReference type="Proteomes" id="UP000292927"/>
    </source>
</evidence>
<comment type="caution">
    <text evidence="9">The sequence shown here is derived from an EMBL/GenBank/DDBJ whole genome shotgun (WGS) entry which is preliminary data.</text>
</comment>
<feature type="transmembrane region" description="Helical" evidence="8">
    <location>
        <begin position="220"/>
        <end position="244"/>
    </location>
</feature>
<proteinExistence type="predicted"/>
<feature type="transmembrane region" description="Helical" evidence="8">
    <location>
        <begin position="95"/>
        <end position="120"/>
    </location>
</feature>
<evidence type="ECO:0000256" key="2">
    <source>
        <dbReference type="ARBA" id="ARBA00022448"/>
    </source>
</evidence>
<sequence length="385" mass="40744">MGGMKSEAKLTFGEATSLIVGHGVGSGILSVPYLASRNSWFDLIWVVAAVYGINLLLHFMIAELSYHNGGAQFIKCFENELFVGRLKKILTWGAFALLGFSVLVNVSGFITGASAVLVSWLGIPEWLGMVLFYMAAAAVVFAGMKLVGICEKFAVGSMALVMVILLVATLTGKIQDFRLQFVSMGNVLALYSMVSFSLSAVMSVPQVVKGLDGDPRRIKGAIAAGTGINLLLILVITVTTLLGAGNNISENGALVDLSKELGGWVSIVGYVFSLLALATSFWANTLNLRDVVCEQTRWGTRAGWALSSFPCLLIALMGITSFVGFVRLASIVQVLTGIGVIVAYHRARKREGFSPICGRLGGLPLQILVVAGSLAATVGALLKIS</sequence>
<feature type="transmembrane region" description="Helical" evidence="8">
    <location>
        <begin position="126"/>
        <end position="146"/>
    </location>
</feature>
<evidence type="ECO:0000256" key="8">
    <source>
        <dbReference type="SAM" id="Phobius"/>
    </source>
</evidence>
<keyword evidence="10" id="KW-1185">Reference proteome</keyword>
<dbReference type="InterPro" id="IPR018227">
    <property type="entry name" value="Amino_acid_transport_2"/>
</dbReference>
<feature type="transmembrane region" description="Helical" evidence="8">
    <location>
        <begin position="264"/>
        <end position="286"/>
    </location>
</feature>
<feature type="transmembrane region" description="Helical" evidence="8">
    <location>
        <begin position="40"/>
        <end position="61"/>
    </location>
</feature>
<dbReference type="GO" id="GO:0003333">
    <property type="term" value="P:amino acid transmembrane transport"/>
    <property type="evidence" value="ECO:0007669"/>
    <property type="project" value="InterPro"/>
</dbReference>
<feature type="transmembrane region" description="Helical" evidence="8">
    <location>
        <begin position="12"/>
        <end position="34"/>
    </location>
</feature>
<feature type="transmembrane region" description="Helical" evidence="8">
    <location>
        <begin position="153"/>
        <end position="175"/>
    </location>
</feature>
<dbReference type="Proteomes" id="UP000292927">
    <property type="component" value="Unassembled WGS sequence"/>
</dbReference>
<evidence type="ECO:0000256" key="1">
    <source>
        <dbReference type="ARBA" id="ARBA00004429"/>
    </source>
</evidence>
<dbReference type="EMBL" id="SGXF01000003">
    <property type="protein sequence ID" value="RZT00500.1"/>
    <property type="molecule type" value="Genomic_DNA"/>
</dbReference>
<feature type="transmembrane region" description="Helical" evidence="8">
    <location>
        <begin position="298"/>
        <end position="319"/>
    </location>
</feature>
<dbReference type="GO" id="GO:0005886">
    <property type="term" value="C:plasma membrane"/>
    <property type="evidence" value="ECO:0007669"/>
    <property type="project" value="UniProtKB-SubCell"/>
</dbReference>
<evidence type="ECO:0000256" key="7">
    <source>
        <dbReference type="ARBA" id="ARBA00023136"/>
    </source>
</evidence>
<feature type="transmembrane region" description="Helical" evidence="8">
    <location>
        <begin position="187"/>
        <end position="208"/>
    </location>
</feature>
<evidence type="ECO:0000256" key="4">
    <source>
        <dbReference type="ARBA" id="ARBA00022519"/>
    </source>
</evidence>
<evidence type="ECO:0000313" key="9">
    <source>
        <dbReference type="EMBL" id="RZT00500.1"/>
    </source>
</evidence>
<keyword evidence="5 8" id="KW-0812">Transmembrane</keyword>
<dbReference type="PANTHER" id="PTHR32195">
    <property type="entry name" value="OS07G0662800 PROTEIN"/>
    <property type="match status" value="1"/>
</dbReference>
<dbReference type="Pfam" id="PF03222">
    <property type="entry name" value="Trp_Tyr_perm"/>
    <property type="match status" value="1"/>
</dbReference>
<keyword evidence="4" id="KW-0997">Cell inner membrane</keyword>
<name>A0A4V2F7P1_9FIRM</name>
<reference evidence="9 10" key="1">
    <citation type="submission" date="2019-02" db="EMBL/GenBank/DDBJ databases">
        <title>Genomic Encyclopedia of Type Strains, Phase IV (KMG-IV): sequencing the most valuable type-strain genomes for metagenomic binning, comparative biology and taxonomic classification.</title>
        <authorList>
            <person name="Goeker M."/>
        </authorList>
    </citation>
    <scope>NUCLEOTIDE SEQUENCE [LARGE SCALE GENOMIC DNA]</scope>
    <source>
        <strain evidence="9 10">DSM 29486</strain>
    </source>
</reference>
<feature type="transmembrane region" description="Helical" evidence="8">
    <location>
        <begin position="325"/>
        <end position="344"/>
    </location>
</feature>
<gene>
    <name evidence="9" type="ORF">EV209_1814</name>
</gene>
<dbReference type="Gene3D" id="1.20.1740.10">
    <property type="entry name" value="Amino acid/polyamine transporter I"/>
    <property type="match status" value="1"/>
</dbReference>
<organism evidence="9 10">
    <name type="scientific">Cuneatibacter caecimuris</name>
    <dbReference type="NCBI Taxonomy" id="1796618"/>
    <lineage>
        <taxon>Bacteria</taxon>
        <taxon>Bacillati</taxon>
        <taxon>Bacillota</taxon>
        <taxon>Clostridia</taxon>
        <taxon>Lachnospirales</taxon>
        <taxon>Lachnospiraceae</taxon>
        <taxon>Cuneatibacter</taxon>
    </lineage>
</organism>
<evidence type="ECO:0000256" key="6">
    <source>
        <dbReference type="ARBA" id="ARBA00022989"/>
    </source>
</evidence>
<comment type="subcellular location">
    <subcellularLocation>
        <location evidence="1">Cell inner membrane</location>
        <topology evidence="1">Multi-pass membrane protein</topology>
    </subcellularLocation>
</comment>
<dbReference type="RefSeq" id="WP_165388875.1">
    <property type="nucleotide sequence ID" value="NZ_SGXF01000003.1"/>
</dbReference>
<protein>
    <submittedName>
        <fullName evidence="9">Amino acid permease</fullName>
    </submittedName>
</protein>
<dbReference type="AlphaFoldDB" id="A0A4V2F7P1"/>
<keyword evidence="2" id="KW-0813">Transport</keyword>
<accession>A0A4V2F7P1</accession>